<dbReference type="EMBL" id="OX451740">
    <property type="protein sequence ID" value="CAI8612702.1"/>
    <property type="molecule type" value="Genomic_DNA"/>
</dbReference>
<dbReference type="InterPro" id="IPR006740">
    <property type="entry name" value="DUF604"/>
</dbReference>
<reference evidence="2 3" key="1">
    <citation type="submission" date="2023-01" db="EMBL/GenBank/DDBJ databases">
        <authorList>
            <person name="Kreplak J."/>
        </authorList>
    </citation>
    <scope>NUCLEOTIDE SEQUENCE [LARGE SCALE GENOMIC DNA]</scope>
</reference>
<evidence type="ECO:0000313" key="2">
    <source>
        <dbReference type="EMBL" id="CAI8612702.1"/>
    </source>
</evidence>
<gene>
    <name evidence="2" type="ORF">VFH_V047280</name>
</gene>
<keyword evidence="1" id="KW-0812">Transmembrane</keyword>
<protein>
    <recommendedName>
        <fullName evidence="4">Transferring glycosyl group transferase</fullName>
    </recommendedName>
</protein>
<feature type="transmembrane region" description="Helical" evidence="1">
    <location>
        <begin position="31"/>
        <end position="53"/>
    </location>
</feature>
<dbReference type="AlphaFoldDB" id="A0AAV1ATU7"/>
<dbReference type="Proteomes" id="UP001157006">
    <property type="component" value="Chromosome 5"/>
</dbReference>
<evidence type="ECO:0000313" key="3">
    <source>
        <dbReference type="Proteomes" id="UP001157006"/>
    </source>
</evidence>
<name>A0AAV1ATU7_VICFA</name>
<keyword evidence="1" id="KW-1133">Transmembrane helix</keyword>
<dbReference type="FunFam" id="3.90.550.50:FF:000006">
    <property type="entry name" value="Fringe-related protein-like"/>
    <property type="match status" value="1"/>
</dbReference>
<proteinExistence type="predicted"/>
<organism evidence="2 3">
    <name type="scientific">Vicia faba</name>
    <name type="common">Broad bean</name>
    <name type="synonym">Faba vulgaris</name>
    <dbReference type="NCBI Taxonomy" id="3906"/>
    <lineage>
        <taxon>Eukaryota</taxon>
        <taxon>Viridiplantae</taxon>
        <taxon>Streptophyta</taxon>
        <taxon>Embryophyta</taxon>
        <taxon>Tracheophyta</taxon>
        <taxon>Spermatophyta</taxon>
        <taxon>Magnoliopsida</taxon>
        <taxon>eudicotyledons</taxon>
        <taxon>Gunneridae</taxon>
        <taxon>Pentapetalae</taxon>
        <taxon>rosids</taxon>
        <taxon>fabids</taxon>
        <taxon>Fabales</taxon>
        <taxon>Fabaceae</taxon>
        <taxon>Papilionoideae</taxon>
        <taxon>50 kb inversion clade</taxon>
        <taxon>NPAAA clade</taxon>
        <taxon>Hologalegina</taxon>
        <taxon>IRL clade</taxon>
        <taxon>Fabeae</taxon>
        <taxon>Vicia</taxon>
    </lineage>
</organism>
<keyword evidence="1" id="KW-0472">Membrane</keyword>
<evidence type="ECO:0008006" key="4">
    <source>
        <dbReference type="Google" id="ProtNLM"/>
    </source>
</evidence>
<evidence type="ECO:0000256" key="1">
    <source>
        <dbReference type="SAM" id="Phobius"/>
    </source>
</evidence>
<dbReference type="Gene3D" id="3.90.550.50">
    <property type="match status" value="1"/>
</dbReference>
<sequence length="481" mass="55233">MSSSFSLKSFRDLLNKPWKIFLFPTIKSDHFYLFIKLGLTISIIFLISHFFYLSISYQKPQIHYNPLALKQMFQSEIPKTLPPTSSPPQDPIPTNLSHIVFGIGGTYSTWKNRRHYSELWWNPNVTRGFVWLDTAPPKNETWPKSSPPYKVSADTSSFKYTCDYGSRSAIRIARILKETFNLGLDNVRWFVMGDDDTVFFSENLITVLNKYDHNQLYYIGGNSESVEQNIVHFYTMGYGGGGFAISYPLAAELVMILDGCIDRYADYYGSDQKIQSCISEIGVQITKEPGFHQIDVHGSPYGLLAAHPVAPLVSLHHLDYVDQFYPDMDRIDSLKKLLAAYKADPAKELETPYLTFKTWKTWSDGPFTINTRPISWDICRRPLIYFLDQIDVEQEKTQSNYKRYPSPIHYECEHADYVQPLKIQYVNVSAPKFSASLWNKAPRRQCCEVINSSDSQVINGSDSVIQVNVRACQQFESVTPH</sequence>
<accession>A0AAV1ATU7</accession>
<keyword evidence="3" id="KW-1185">Reference proteome</keyword>
<dbReference type="Pfam" id="PF04646">
    <property type="entry name" value="DUF604"/>
    <property type="match status" value="1"/>
</dbReference>
<dbReference type="PANTHER" id="PTHR10811">
    <property type="entry name" value="FRINGE-RELATED"/>
    <property type="match status" value="1"/>
</dbReference>